<keyword evidence="2" id="KW-1185">Reference proteome</keyword>
<dbReference type="EMBL" id="BMZO01000004">
    <property type="protein sequence ID" value="GHC68639.1"/>
    <property type="molecule type" value="Genomic_DNA"/>
</dbReference>
<sequence length="62" mass="6929">MGLFGLLGGSVFMLVAWKMKERKIVAASCVLVFVGAAAYAYAYPHWQNEAWTNGAWREARHP</sequence>
<accession>A0A8J3DGQ7</accession>
<reference evidence="1" key="2">
    <citation type="submission" date="2020-09" db="EMBL/GenBank/DDBJ databases">
        <authorList>
            <person name="Sun Q."/>
            <person name="Kim S."/>
        </authorList>
    </citation>
    <scope>NUCLEOTIDE SEQUENCE</scope>
    <source>
        <strain evidence="1">KCTC 42097</strain>
    </source>
</reference>
<reference evidence="1" key="1">
    <citation type="journal article" date="2014" name="Int. J. Syst. Evol. Microbiol.">
        <title>Complete genome sequence of Corynebacterium casei LMG S-19264T (=DSM 44701T), isolated from a smear-ripened cheese.</title>
        <authorList>
            <consortium name="US DOE Joint Genome Institute (JGI-PGF)"/>
            <person name="Walter F."/>
            <person name="Albersmeier A."/>
            <person name="Kalinowski J."/>
            <person name="Ruckert C."/>
        </authorList>
    </citation>
    <scope>NUCLEOTIDE SEQUENCE</scope>
    <source>
        <strain evidence="1">KCTC 42097</strain>
    </source>
</reference>
<dbReference type="AlphaFoldDB" id="A0A8J3DGQ7"/>
<proteinExistence type="predicted"/>
<dbReference type="Proteomes" id="UP000641137">
    <property type="component" value="Unassembled WGS sequence"/>
</dbReference>
<evidence type="ECO:0000313" key="1">
    <source>
        <dbReference type="EMBL" id="GHC68639.1"/>
    </source>
</evidence>
<protein>
    <submittedName>
        <fullName evidence="1">Uncharacterized protein</fullName>
    </submittedName>
</protein>
<evidence type="ECO:0000313" key="2">
    <source>
        <dbReference type="Proteomes" id="UP000641137"/>
    </source>
</evidence>
<comment type="caution">
    <text evidence="1">The sequence shown here is derived from an EMBL/GenBank/DDBJ whole genome shotgun (WGS) entry which is preliminary data.</text>
</comment>
<name>A0A8J3DGQ7_9HYPH</name>
<gene>
    <name evidence="1" type="ORF">GCM10010136_13540</name>
</gene>
<organism evidence="1 2">
    <name type="scientific">Limoniibacter endophyticus</name>
    <dbReference type="NCBI Taxonomy" id="1565040"/>
    <lineage>
        <taxon>Bacteria</taxon>
        <taxon>Pseudomonadati</taxon>
        <taxon>Pseudomonadota</taxon>
        <taxon>Alphaproteobacteria</taxon>
        <taxon>Hyphomicrobiales</taxon>
        <taxon>Bartonellaceae</taxon>
        <taxon>Limoniibacter</taxon>
    </lineage>
</organism>